<dbReference type="Proteomes" id="UP000190959">
    <property type="component" value="Unassembled WGS sequence"/>
</dbReference>
<dbReference type="EMBL" id="MWMH01000005">
    <property type="protein sequence ID" value="OOP72569.1"/>
    <property type="molecule type" value="Genomic_DNA"/>
</dbReference>
<protein>
    <submittedName>
        <fullName evidence="1">Uncharacterized protein</fullName>
    </submittedName>
</protein>
<proteinExistence type="predicted"/>
<gene>
    <name evidence="1" type="ORF">CBEIBR21_16720</name>
</gene>
<dbReference type="AlphaFoldDB" id="A0A1S9N4Y1"/>
<evidence type="ECO:0000313" key="2">
    <source>
        <dbReference type="Proteomes" id="UP000190959"/>
    </source>
</evidence>
<name>A0A1S9N4Y1_CLOBE</name>
<organism evidence="1 2">
    <name type="scientific">Clostridium beijerinckii</name>
    <name type="common">Clostridium MP</name>
    <dbReference type="NCBI Taxonomy" id="1520"/>
    <lineage>
        <taxon>Bacteria</taxon>
        <taxon>Bacillati</taxon>
        <taxon>Bacillota</taxon>
        <taxon>Clostridia</taxon>
        <taxon>Eubacteriales</taxon>
        <taxon>Clostridiaceae</taxon>
        <taxon>Clostridium</taxon>
    </lineage>
</organism>
<dbReference type="Gene3D" id="3.40.50.2300">
    <property type="match status" value="1"/>
</dbReference>
<evidence type="ECO:0000313" key="1">
    <source>
        <dbReference type="EMBL" id="OOP72569.1"/>
    </source>
</evidence>
<sequence length="63" mass="7067">MTQLRKTISVLGISIIQDAQAMEEAAYKMGMNLVEGKDPLDNMTYEFDSTGVAIRIPYRQIIS</sequence>
<accession>A0A1S9N4Y1</accession>
<comment type="caution">
    <text evidence="1">The sequence shown here is derived from an EMBL/GenBank/DDBJ whole genome shotgun (WGS) entry which is preliminary data.</text>
</comment>
<dbReference type="RefSeq" id="WP_078116355.1">
    <property type="nucleotide sequence ID" value="NZ_MWMH01000005.1"/>
</dbReference>
<reference evidence="1 2" key="1">
    <citation type="submission" date="2017-02" db="EMBL/GenBank/DDBJ databases">
        <title>Genome sequence of Clostridium beijerinckii Br21.</title>
        <authorList>
            <person name="Fonseca B.C."/>
            <person name="Guazzaroni M.E."/>
            <person name="Riano-Pachon D.M."/>
            <person name="Reginatto V."/>
        </authorList>
    </citation>
    <scope>NUCLEOTIDE SEQUENCE [LARGE SCALE GENOMIC DNA]</scope>
    <source>
        <strain evidence="1 2">Br21</strain>
    </source>
</reference>